<dbReference type="Proteomes" id="UP001193389">
    <property type="component" value="Chromosome"/>
</dbReference>
<reference evidence="1" key="1">
    <citation type="journal article" date="2020" name="Int. J. Syst. Evol. Microbiol.">
        <title>Aquipluma nitroreducens gen. nov. sp. nov., a novel facultatively anaerobic bacterium isolated from a freshwater lake.</title>
        <authorList>
            <person name="Watanabe M."/>
            <person name="Kojima H."/>
            <person name="Fukui M."/>
        </authorList>
    </citation>
    <scope>NUCLEOTIDE SEQUENCE</scope>
    <source>
        <strain evidence="1">MeG22</strain>
    </source>
</reference>
<dbReference type="SUPFAM" id="SSF52266">
    <property type="entry name" value="SGNH hydrolase"/>
    <property type="match status" value="1"/>
</dbReference>
<evidence type="ECO:0008006" key="3">
    <source>
        <dbReference type="Google" id="ProtNLM"/>
    </source>
</evidence>
<keyword evidence="2" id="KW-1185">Reference proteome</keyword>
<organism evidence="1 2">
    <name type="scientific">Aquipluma nitroreducens</name>
    <dbReference type="NCBI Taxonomy" id="2010828"/>
    <lineage>
        <taxon>Bacteria</taxon>
        <taxon>Pseudomonadati</taxon>
        <taxon>Bacteroidota</taxon>
        <taxon>Bacteroidia</taxon>
        <taxon>Marinilabiliales</taxon>
        <taxon>Prolixibacteraceae</taxon>
        <taxon>Aquipluma</taxon>
    </lineage>
</organism>
<evidence type="ECO:0000313" key="1">
    <source>
        <dbReference type="EMBL" id="BBE16576.1"/>
    </source>
</evidence>
<sequence length="321" mass="37407">MKEVIQKIALFFGLLALPAVTLLILPYSNEFARHFIKDDCYNHGAWIFDRLTKNTTPIDIAFIGSSHTIHSFQENKMEGLLGNRLHLANLGYCRFGRNLEYLFVKELVASKNPKLVVIEVHEDESKNSHDIFPFLADTKDLLISPTFLNRDYFSDVFKGVSARLEQFKTKTIFQEKYPENDLNLYGYGESDRIASEEEFLKNKEGWGKWTKRRGSPELEKIQLKYPYAYLTRTIKLLNDKKIPFIFVYLPESGSNFQTPLRLDFYKQYGPVLILPDSILKNPTNWMDDMHFNNRGAGQVSEWMAKKLKQILEEKCLIDHTD</sequence>
<dbReference type="AlphaFoldDB" id="A0A5K7S4X2"/>
<dbReference type="RefSeq" id="WP_318349638.1">
    <property type="nucleotide sequence ID" value="NZ_AP018694.1"/>
</dbReference>
<proteinExistence type="predicted"/>
<gene>
    <name evidence="1" type="ORF">AQPE_0716</name>
</gene>
<evidence type="ECO:0000313" key="2">
    <source>
        <dbReference type="Proteomes" id="UP001193389"/>
    </source>
</evidence>
<name>A0A5K7S4X2_9BACT</name>
<protein>
    <recommendedName>
        <fullName evidence="3">SGNH/GDSL hydrolase family protein</fullName>
    </recommendedName>
</protein>
<accession>A0A5K7S4X2</accession>
<dbReference type="KEGG" id="anf:AQPE_0716"/>
<dbReference type="EMBL" id="AP018694">
    <property type="protein sequence ID" value="BBE16576.1"/>
    <property type="molecule type" value="Genomic_DNA"/>
</dbReference>